<dbReference type="GO" id="GO:0006886">
    <property type="term" value="P:intracellular protein transport"/>
    <property type="evidence" value="ECO:0007669"/>
    <property type="project" value="UniProtKB-UniRule"/>
</dbReference>
<dbReference type="Pfam" id="PF02883">
    <property type="entry name" value="Alpha_adaptinC2"/>
    <property type="match status" value="1"/>
</dbReference>
<proteinExistence type="inferred from homology"/>
<dbReference type="Gene3D" id="1.25.10.10">
    <property type="entry name" value="Leucine-rich Repeat Variant"/>
    <property type="match status" value="1"/>
</dbReference>
<dbReference type="PIRSF" id="PIRSF037091">
    <property type="entry name" value="AP2_complex_alpha"/>
    <property type="match status" value="1"/>
</dbReference>
<dbReference type="InterPro" id="IPR012295">
    <property type="entry name" value="TBP_dom_sf"/>
</dbReference>
<accession>A0A2N5T5C1</accession>
<dbReference type="Proteomes" id="UP000235392">
    <property type="component" value="Unassembled WGS sequence"/>
</dbReference>
<dbReference type="AlphaFoldDB" id="A0A2N5T5C1"/>
<evidence type="ECO:0000256" key="4">
    <source>
        <dbReference type="ARBA" id="ARBA00022927"/>
    </source>
</evidence>
<dbReference type="SUPFAM" id="SSF49348">
    <property type="entry name" value="Clathrin adaptor appendage domain"/>
    <property type="match status" value="1"/>
</dbReference>
<evidence type="ECO:0000256" key="6">
    <source>
        <dbReference type="ARBA" id="ARBA00023176"/>
    </source>
</evidence>
<dbReference type="InterPro" id="IPR009028">
    <property type="entry name" value="Coatomer/calthrin_app_sub_C"/>
</dbReference>
<organism evidence="10 12">
    <name type="scientific">Puccinia coronata f. sp. avenae</name>
    <dbReference type="NCBI Taxonomy" id="200324"/>
    <lineage>
        <taxon>Eukaryota</taxon>
        <taxon>Fungi</taxon>
        <taxon>Dikarya</taxon>
        <taxon>Basidiomycota</taxon>
        <taxon>Pucciniomycotina</taxon>
        <taxon>Pucciniomycetes</taxon>
        <taxon>Pucciniales</taxon>
        <taxon>Pucciniaceae</taxon>
        <taxon>Puccinia</taxon>
    </lineage>
</organism>
<dbReference type="Gene3D" id="2.60.40.1230">
    <property type="match status" value="1"/>
</dbReference>
<comment type="subcellular location">
    <subcellularLocation>
        <location evidence="1">Membrane</location>
        <location evidence="1">Coated pit</location>
        <topology evidence="1">Peripheral membrane protein</topology>
        <orientation evidence="1">Cytoplasmic side</orientation>
    </subcellularLocation>
</comment>
<comment type="similarity">
    <text evidence="7">Belongs to the adaptor complexes large subunit family.</text>
</comment>
<dbReference type="Proteomes" id="UP000235388">
    <property type="component" value="Unassembled WGS sequence"/>
</dbReference>
<feature type="binding site" evidence="8">
    <location>
        <begin position="6"/>
        <end position="7"/>
    </location>
    <ligand>
        <name>a 1,2-diacyl-sn-glycero-3-phospho-(1D-myo-inositol-3,4,5-trisphosphate)</name>
        <dbReference type="ChEBI" id="CHEBI:57836"/>
    </ligand>
</feature>
<keyword evidence="12" id="KW-1185">Reference proteome</keyword>
<dbReference type="InterPro" id="IPR017104">
    <property type="entry name" value="AP2_complex_asu"/>
</dbReference>
<dbReference type="InterPro" id="IPR011989">
    <property type="entry name" value="ARM-like"/>
</dbReference>
<evidence type="ECO:0000313" key="12">
    <source>
        <dbReference type="Proteomes" id="UP000235388"/>
    </source>
</evidence>
<dbReference type="SMART" id="SM00809">
    <property type="entry name" value="Alpha_adaptinC2"/>
    <property type="match status" value="1"/>
</dbReference>
<dbReference type="GO" id="GO:0072583">
    <property type="term" value="P:clathrin-dependent endocytosis"/>
    <property type="evidence" value="ECO:0007669"/>
    <property type="project" value="InterPro"/>
</dbReference>
<reference evidence="12 13" key="1">
    <citation type="submission" date="2017-11" db="EMBL/GenBank/DDBJ databases">
        <title>De novo assembly and phasing of dikaryotic genomes from two isolates of Puccinia coronata f. sp. avenae, the causal agent of oat crown rust.</title>
        <authorList>
            <person name="Miller M.E."/>
            <person name="Zhang Y."/>
            <person name="Omidvar V."/>
            <person name="Sperschneider J."/>
            <person name="Schwessinger B."/>
            <person name="Raley C."/>
            <person name="Palmer J.M."/>
            <person name="Garnica D."/>
            <person name="Upadhyaya N."/>
            <person name="Rathjen J."/>
            <person name="Taylor J.M."/>
            <person name="Park R.F."/>
            <person name="Dodds P.N."/>
            <person name="Hirsch C.D."/>
            <person name="Kianian S.F."/>
            <person name="Figueroa M."/>
        </authorList>
    </citation>
    <scope>NUCLEOTIDE SEQUENCE [LARGE SCALE GENOMIC DNA]</scope>
    <source>
        <strain evidence="10">12NC29</strain>
        <strain evidence="11">12SD80</strain>
    </source>
</reference>
<dbReference type="Gene3D" id="3.30.310.10">
    <property type="entry name" value="TATA-Binding Protein"/>
    <property type="match status" value="1"/>
</dbReference>
<sequence length="949" mass="106859">MPTEMRGLNQYIADLRACRVRELEEKRINKEMANIRQKFKDGNLDGYSKKKYLAKIVFTYILGYPVDIGHMEAVNLISSPKYSEKQIGYLALTLLMHENSDLIRLVINSIRKDLDGHSETNNCLALQAIANIGGKEMTESLLHEVYSLLISPISNSFVKKKAALTLLRLYRKNPEVFPISDWALRIVSLMMDSDMGVCLAVTSLVLTLAQDHLQEFAICYQKAVDRLYNVIVDLITPGEYIYYRVPIPWLQCKLLRLLQYYPPTEDSTVAATLQTVLSTIFEVAQETPKNVQHSNAQNAVLFEAINLAIHLDPNSELVSRSSLLLAGFILSKETNVRYLGLDTMSHLAARSDDLTVLKQHQDTIILSLRDKDISVRRRGLDLLFSMCDSTNAKVIVGELLRYLGISDYTLREELVLKIAILTEKFATEYEWYLNTILKLMNTAGEHISDEVWYRVIQIVTNTEELQEYAMQKVFEYIHLPVCHEQMIKLAAYIMGEFGHLVANNEGLSPIEQFQVLHSKANQCSTSTRAMLLTTYLKWLNLFPEIRTQILEVFERYSHVLDAELQQRACEYLAIAQLPDEDLLQTVCDEMPPFPERESTLLTRLTKTQGETGDKRTWVIGGKEANKTQGGNRLQGVPRKNRASMLNPGLIPLPPVASSSSNSGVTDTNGATNELAHELNSLQLQTTTIPPEPVEPPTTSALTHGTEKQLIRLSYLSEGVLYEDGQLQIGLKSEYHGDHGQLTLYFGNKITAPFESLTLVMESDDSPLLAISLPRMAVTTIEPMTQIEQKVMVECKGPFGKLPILKVSYLAGSLQALAIRLPIYLTKFLEPIPLNATTFFDRWKQIGGPPREHQEIFKIKKTENGELMKSHRMAQLVSGMRLNILEQIDPNPNNLVGAGVLNTSANGKVGCLMRLEPNEKAQLARITIRTTNDLVSAELIKILVQPLKET</sequence>
<protein>
    <recommendedName>
        <fullName evidence="7">AP-2 complex subunit alpha</fullName>
    </recommendedName>
</protein>
<dbReference type="EMBL" id="PGCJ01000793">
    <property type="protein sequence ID" value="PLW20683.1"/>
    <property type="molecule type" value="Genomic_DNA"/>
</dbReference>
<keyword evidence="4 7" id="KW-0653">Protein transport</keyword>
<dbReference type="SUPFAM" id="SSF55711">
    <property type="entry name" value="Subdomain of clathrin and coatomer appendage domain"/>
    <property type="match status" value="1"/>
</dbReference>
<dbReference type="SUPFAM" id="SSF48371">
    <property type="entry name" value="ARM repeat"/>
    <property type="match status" value="1"/>
</dbReference>
<evidence type="ECO:0000259" key="9">
    <source>
        <dbReference type="SMART" id="SM00809"/>
    </source>
</evidence>
<dbReference type="GO" id="GO:0035615">
    <property type="term" value="F:clathrin adaptor activity"/>
    <property type="evidence" value="ECO:0007669"/>
    <property type="project" value="InterPro"/>
</dbReference>
<evidence type="ECO:0000256" key="8">
    <source>
        <dbReference type="PIRSR" id="PIRSR037091-1"/>
    </source>
</evidence>
<dbReference type="InterPro" id="IPR016024">
    <property type="entry name" value="ARM-type_fold"/>
</dbReference>
<comment type="caution">
    <text evidence="10">The sequence shown here is derived from an EMBL/GenBank/DDBJ whole genome shotgun (WGS) entry which is preliminary data.</text>
</comment>
<feature type="binding site" evidence="8">
    <location>
        <position position="38"/>
    </location>
    <ligand>
        <name>a 1,2-diacyl-sn-glycero-3-phospho-(1D-myo-inositol-3,4,5-trisphosphate)</name>
        <dbReference type="ChEBI" id="CHEBI:57836"/>
    </ligand>
</feature>
<evidence type="ECO:0000256" key="3">
    <source>
        <dbReference type="ARBA" id="ARBA00022583"/>
    </source>
</evidence>
<evidence type="ECO:0000256" key="2">
    <source>
        <dbReference type="ARBA" id="ARBA00022448"/>
    </source>
</evidence>
<evidence type="ECO:0000256" key="1">
    <source>
        <dbReference type="ARBA" id="ARBA00004277"/>
    </source>
</evidence>
<dbReference type="PANTHER" id="PTHR22780">
    <property type="entry name" value="ADAPTIN, ALPHA/GAMMA/EPSILON"/>
    <property type="match status" value="1"/>
</dbReference>
<dbReference type="EMBL" id="PGCI01000135">
    <property type="protein sequence ID" value="PLW37953.1"/>
    <property type="molecule type" value="Genomic_DNA"/>
</dbReference>
<dbReference type="STRING" id="200324.A0A2N5T5C1"/>
<dbReference type="InterPro" id="IPR002553">
    <property type="entry name" value="Clathrin/coatomer_adapt-like_N"/>
</dbReference>
<comment type="function">
    <text evidence="7">Adaptins are components of the adaptor complexes which link clathrin to receptors in coated vesicles. Clathrin-associated protein complexes are believed to interact with the cytoplasmic tails of membrane proteins, leading to their selection and concentration.</text>
</comment>
<evidence type="ECO:0000313" key="11">
    <source>
        <dbReference type="EMBL" id="PLW37953.1"/>
    </source>
</evidence>
<dbReference type="InterPro" id="IPR050840">
    <property type="entry name" value="Adaptor_Complx_Large_Subunit"/>
</dbReference>
<evidence type="ECO:0000256" key="5">
    <source>
        <dbReference type="ARBA" id="ARBA00023136"/>
    </source>
</evidence>
<feature type="domain" description="Clathrin adaptor alpha/beta/gamma-adaptin appendage Ig-like subdomain" evidence="9">
    <location>
        <begin position="710"/>
        <end position="821"/>
    </location>
</feature>
<evidence type="ECO:0000313" key="10">
    <source>
        <dbReference type="EMBL" id="PLW20683.1"/>
    </source>
</evidence>
<keyword evidence="2 7" id="KW-0813">Transport</keyword>
<evidence type="ECO:0000256" key="7">
    <source>
        <dbReference type="PIRNR" id="PIRNR037091"/>
    </source>
</evidence>
<feature type="binding site" evidence="8">
    <location>
        <begin position="51"/>
        <end position="55"/>
    </location>
    <ligand>
        <name>a 1,2-diacyl-sn-glycero-3-phospho-(1D-myo-inositol-3,4,5-trisphosphate)</name>
        <dbReference type="ChEBI" id="CHEBI:57836"/>
    </ligand>
</feature>
<name>A0A2N5T5C1_9BASI</name>
<keyword evidence="6 7" id="KW-0168">Coated pit</keyword>
<feature type="binding site" evidence="8">
    <location>
        <position position="47"/>
    </location>
    <ligand>
        <name>a 1,2-diacyl-sn-glycero-3-phospho-(1D-myo-inositol-3,4,5-trisphosphate)</name>
        <dbReference type="ChEBI" id="CHEBI:57836"/>
    </ligand>
</feature>
<gene>
    <name evidence="10" type="ORF">PCANC_07409</name>
    <name evidence="11" type="ORF">PCASD_10053</name>
</gene>
<dbReference type="Pfam" id="PF02296">
    <property type="entry name" value="Alpha_adaptin_C"/>
    <property type="match status" value="1"/>
</dbReference>
<dbReference type="GO" id="GO:0030122">
    <property type="term" value="C:AP-2 adaptor complex"/>
    <property type="evidence" value="ECO:0007669"/>
    <property type="project" value="InterPro"/>
</dbReference>
<dbReference type="FunFam" id="1.25.10.10:FF:000020">
    <property type="entry name" value="AP-2 complex subunit alpha"/>
    <property type="match status" value="1"/>
</dbReference>
<keyword evidence="5 7" id="KW-0472">Membrane</keyword>
<dbReference type="Pfam" id="PF01602">
    <property type="entry name" value="Adaptin_N"/>
    <property type="match status" value="1"/>
</dbReference>
<keyword evidence="3 7" id="KW-0254">Endocytosis</keyword>
<dbReference type="InterPro" id="IPR013041">
    <property type="entry name" value="Clathrin_app_Ig-like_sf"/>
</dbReference>
<dbReference type="InterPro" id="IPR008152">
    <property type="entry name" value="Clathrin_a/b/g-adaptin_app_Ig"/>
</dbReference>
<dbReference type="InterPro" id="IPR003164">
    <property type="entry name" value="Clathrin_a-adaptin_app_sub_C"/>
</dbReference>
<evidence type="ECO:0000313" key="13">
    <source>
        <dbReference type="Proteomes" id="UP000235392"/>
    </source>
</evidence>
<dbReference type="OrthoDB" id="28053at2759"/>